<dbReference type="HOGENOM" id="CLU_3096226_0_0_12"/>
<dbReference type="EnsemblBacteria" id="AAC66111">
    <property type="protein sequence ID" value="AAC66111"/>
    <property type="gene ID" value="BB_J37"/>
</dbReference>
<dbReference type="KEGG" id="bbu:BB_J37"/>
<protein>
    <submittedName>
        <fullName evidence="1">Uncharacterized protein</fullName>
    </submittedName>
</protein>
<proteinExistence type="predicted"/>
<dbReference type="Proteomes" id="UP000001807">
    <property type="component" value="Plasmid lp38"/>
</dbReference>
<dbReference type="PATRIC" id="fig|224326.49.peg.1503"/>
<keyword evidence="1" id="KW-0614">Plasmid</keyword>
<dbReference type="AlphaFoldDB" id="O50792"/>
<accession>O50792</accession>
<keyword evidence="2" id="KW-1185">Reference proteome</keyword>
<gene>
    <name evidence="1" type="ordered locus">BB_J37</name>
</gene>
<name>O50792_BORBU</name>
<reference evidence="1 2" key="1">
    <citation type="journal article" date="1997" name="Nature">
        <title>Genomic sequence of a Lyme disease spirochaete, Borrelia burgdorferi.</title>
        <authorList>
            <person name="Fraser C.M."/>
            <person name="Casjens S."/>
            <person name="Huang W.M."/>
            <person name="Sutton G.G."/>
            <person name="Clayton R."/>
            <person name="Lathigra R."/>
            <person name="White O."/>
            <person name="Ketchum K.A."/>
            <person name="Dodson R."/>
            <person name="Hickey E.K."/>
            <person name="Gwinn M."/>
            <person name="Dougherty B."/>
            <person name="Tomb J.F."/>
            <person name="Fleischmann R.D."/>
            <person name="Richardson D."/>
            <person name="Peterson J."/>
            <person name="Kerlavage A.R."/>
            <person name="Quackenbush J."/>
            <person name="Salzberg S."/>
            <person name="Hanson M."/>
            <person name="van Vugt R."/>
            <person name="Palmer N."/>
            <person name="Adams M.D."/>
            <person name="Gocayne J."/>
            <person name="Weidman J."/>
            <person name="Utterback T."/>
            <person name="Watthey L."/>
            <person name="McDonald L."/>
            <person name="Artiach P."/>
            <person name="Bowman C."/>
            <person name="Garland S."/>
            <person name="Fuji C."/>
            <person name="Cotton M.D."/>
            <person name="Horst K."/>
            <person name="Roberts K."/>
            <person name="Hatch B."/>
            <person name="Smith H.O."/>
            <person name="Venter J.C."/>
        </authorList>
    </citation>
    <scope>NUCLEOTIDE SEQUENCE [LARGE SCALE GENOMIC DNA]</scope>
    <source>
        <strain evidence="2">ATCC 35210 / DSM 4680 / CIP 102532 / B31</strain>
    </source>
</reference>
<evidence type="ECO:0000313" key="2">
    <source>
        <dbReference type="Proteomes" id="UP000001807"/>
    </source>
</evidence>
<evidence type="ECO:0000313" key="1">
    <source>
        <dbReference type="EMBL" id="AAC66111.2"/>
    </source>
</evidence>
<organism evidence="1 2">
    <name type="scientific">Borreliella burgdorferi (strain ATCC 35210 / DSM 4680 / CIP 102532 / B31)</name>
    <name type="common">Borrelia burgdorferi</name>
    <dbReference type="NCBI Taxonomy" id="224326"/>
    <lineage>
        <taxon>Bacteria</taxon>
        <taxon>Pseudomonadati</taxon>
        <taxon>Spirochaetota</taxon>
        <taxon>Spirochaetia</taxon>
        <taxon>Spirochaetales</taxon>
        <taxon>Borreliaceae</taxon>
        <taxon>Borreliella</taxon>
    </lineage>
</organism>
<dbReference type="EMBL" id="AE000787">
    <property type="protein sequence ID" value="AAC66111.2"/>
    <property type="molecule type" value="Genomic_DNA"/>
</dbReference>
<sequence length="51" mass="5646">MLLLPVYLVVNLGKLLKILVFAAKEYANGKGKIMILMLLGAISSMAYNEFE</sequence>
<geneLocation type="plasmid" evidence="1 2">
    <name>lp38</name>
</geneLocation>